<dbReference type="Gene3D" id="4.10.240.10">
    <property type="entry name" value="Zn(2)-C6 fungal-type DNA-binding domain"/>
    <property type="match status" value="1"/>
</dbReference>
<keyword evidence="2" id="KW-0539">Nucleus</keyword>
<sequence>MASPRPKDLRPCDNCRRRKIRCLFASDDAVNCVLCESRSTQCTYVQEPPRKKRALSAANDDTRNGTANAGGNRQPIQVVATAGGRSRPSRLKSASETPLPGRSLLKETLGHQNRQSSAVLGATGDFDPSWTRFLPCNDKGEFPPLRPPQVLRRAGPATHFMMRPDTQEEMAAELANLDAIEKFVHPHGPELVKIYFRIVHPSFPILHKNVFLEKHGRSYRELTPTGLGAVYVLALNWWSYSHALSGLPKPDAKVLEAKVLTMLFDVHRRPKISDLQGGLVLTQSPNVGSWALTGHLVAMAQNLGLNADCTDWQIPDWERGVRKRVAWALYMQDKWGALVYGRGSHIRADDWDVMPLSPADFPETAKDDDREEGSAEIEKGRQTFLCMVSLTRIVAELLDTFFTLRALRAPRTLHDMLAAAKPLQLELRAWYAAMPPGLSLEDTVPMKLSSVGYLHLAYYTAEITLHRAIMRCHGPSPPHGSMGPGEGELYAITRRAAEARFISALEFVKRLQAEHFQSFWYFSSSISLAIIGIFAGVLCATSRTEDVLEREDYINKLAEYRWVLRVRSTGAEFMKYAVGILDAGSQLLEEQFGLNATRVPPLLDLASAPWTPGRGGDAEAEDGREVDGESVWRRQGEKVRQD</sequence>
<dbReference type="Pfam" id="PF04082">
    <property type="entry name" value="Fungal_trans"/>
    <property type="match status" value="1"/>
</dbReference>
<dbReference type="PROSITE" id="PS50048">
    <property type="entry name" value="ZN2_CY6_FUNGAL_2"/>
    <property type="match status" value="1"/>
</dbReference>
<dbReference type="GO" id="GO:0006351">
    <property type="term" value="P:DNA-templated transcription"/>
    <property type="evidence" value="ECO:0007669"/>
    <property type="project" value="InterPro"/>
</dbReference>
<dbReference type="GO" id="GO:0000981">
    <property type="term" value="F:DNA-binding transcription factor activity, RNA polymerase II-specific"/>
    <property type="evidence" value="ECO:0007669"/>
    <property type="project" value="InterPro"/>
</dbReference>
<comment type="caution">
    <text evidence="6">The sequence shown here is derived from an EMBL/GenBank/DDBJ whole genome shotgun (WGS) entry which is preliminary data.</text>
</comment>
<dbReference type="EMBL" id="JAGSXJ010000002">
    <property type="protein sequence ID" value="KAH6695588.1"/>
    <property type="molecule type" value="Genomic_DNA"/>
</dbReference>
<dbReference type="SMART" id="SM00066">
    <property type="entry name" value="GAL4"/>
    <property type="match status" value="1"/>
</dbReference>
<dbReference type="InterPro" id="IPR050797">
    <property type="entry name" value="Carb_Metab_Trans_Reg"/>
</dbReference>
<reference evidence="6" key="1">
    <citation type="journal article" date="2021" name="Nat. Commun.">
        <title>Genetic determinants of endophytism in the Arabidopsis root mycobiome.</title>
        <authorList>
            <person name="Mesny F."/>
            <person name="Miyauchi S."/>
            <person name="Thiergart T."/>
            <person name="Pickel B."/>
            <person name="Atanasova L."/>
            <person name="Karlsson M."/>
            <person name="Huettel B."/>
            <person name="Barry K.W."/>
            <person name="Haridas S."/>
            <person name="Chen C."/>
            <person name="Bauer D."/>
            <person name="Andreopoulos W."/>
            <person name="Pangilinan J."/>
            <person name="LaButti K."/>
            <person name="Riley R."/>
            <person name="Lipzen A."/>
            <person name="Clum A."/>
            <person name="Drula E."/>
            <person name="Henrissat B."/>
            <person name="Kohler A."/>
            <person name="Grigoriev I.V."/>
            <person name="Martin F.M."/>
            <person name="Hacquard S."/>
        </authorList>
    </citation>
    <scope>NUCLEOTIDE SEQUENCE</scope>
    <source>
        <strain evidence="6">MPI-SDFR-AT-0117</strain>
    </source>
</reference>
<organism evidence="6 7">
    <name type="scientific">Plectosphaerella plurivora</name>
    <dbReference type="NCBI Taxonomy" id="936078"/>
    <lineage>
        <taxon>Eukaryota</taxon>
        <taxon>Fungi</taxon>
        <taxon>Dikarya</taxon>
        <taxon>Ascomycota</taxon>
        <taxon>Pezizomycotina</taxon>
        <taxon>Sordariomycetes</taxon>
        <taxon>Hypocreomycetidae</taxon>
        <taxon>Glomerellales</taxon>
        <taxon>Plectosphaerellaceae</taxon>
        <taxon>Plectosphaerella</taxon>
    </lineage>
</organism>
<dbReference type="GO" id="GO:0005634">
    <property type="term" value="C:nucleus"/>
    <property type="evidence" value="ECO:0007669"/>
    <property type="project" value="TreeGrafter"/>
</dbReference>
<dbReference type="Proteomes" id="UP000770015">
    <property type="component" value="Unassembled WGS sequence"/>
</dbReference>
<evidence type="ECO:0000313" key="7">
    <source>
        <dbReference type="Proteomes" id="UP000770015"/>
    </source>
</evidence>
<feature type="domain" description="Zn(2)-C6 fungal-type" evidence="5">
    <location>
        <begin position="11"/>
        <end position="44"/>
    </location>
</feature>
<dbReference type="Pfam" id="PF00172">
    <property type="entry name" value="Zn_clus"/>
    <property type="match status" value="1"/>
</dbReference>
<feature type="compositionally biased region" description="Basic and acidic residues" evidence="3">
    <location>
        <begin position="621"/>
        <end position="642"/>
    </location>
</feature>
<keyword evidence="1" id="KW-0479">Metal-binding</keyword>
<feature type="compositionally biased region" description="Polar residues" evidence="3">
    <location>
        <begin position="64"/>
        <end position="75"/>
    </location>
</feature>
<dbReference type="CDD" id="cd12148">
    <property type="entry name" value="fungal_TF_MHR"/>
    <property type="match status" value="1"/>
</dbReference>
<dbReference type="GO" id="GO:0001080">
    <property type="term" value="P:nitrogen catabolite activation of transcription from RNA polymerase II promoter"/>
    <property type="evidence" value="ECO:0007669"/>
    <property type="project" value="TreeGrafter"/>
</dbReference>
<dbReference type="InterPro" id="IPR036864">
    <property type="entry name" value="Zn2-C6_fun-type_DNA-bd_sf"/>
</dbReference>
<dbReference type="AlphaFoldDB" id="A0A9P8VJT0"/>
<dbReference type="OrthoDB" id="2264294at2759"/>
<name>A0A9P8VJT0_9PEZI</name>
<evidence type="ECO:0000256" key="3">
    <source>
        <dbReference type="SAM" id="MobiDB-lite"/>
    </source>
</evidence>
<keyword evidence="7" id="KW-1185">Reference proteome</keyword>
<gene>
    <name evidence="6" type="ORF">F5X68DRAFT_266926</name>
</gene>
<dbReference type="PANTHER" id="PTHR31668:SF4">
    <property type="entry name" value="TRANSCRIPTIONAL ACTIVATOR PROTEIN DAL81"/>
    <property type="match status" value="1"/>
</dbReference>
<dbReference type="GO" id="GO:0003677">
    <property type="term" value="F:DNA binding"/>
    <property type="evidence" value="ECO:0007669"/>
    <property type="project" value="InterPro"/>
</dbReference>
<feature type="region of interest" description="Disordered" evidence="3">
    <location>
        <begin position="46"/>
        <end position="102"/>
    </location>
</feature>
<dbReference type="PANTHER" id="PTHR31668">
    <property type="entry name" value="GLUCOSE TRANSPORT TRANSCRIPTION REGULATOR RGT1-RELATED-RELATED"/>
    <property type="match status" value="1"/>
</dbReference>
<keyword evidence="4" id="KW-1133">Transmembrane helix</keyword>
<dbReference type="SMART" id="SM00906">
    <property type="entry name" value="Fungal_trans"/>
    <property type="match status" value="1"/>
</dbReference>
<evidence type="ECO:0000256" key="4">
    <source>
        <dbReference type="SAM" id="Phobius"/>
    </source>
</evidence>
<dbReference type="CDD" id="cd00067">
    <property type="entry name" value="GAL4"/>
    <property type="match status" value="1"/>
</dbReference>
<evidence type="ECO:0000313" key="6">
    <source>
        <dbReference type="EMBL" id="KAH6695588.1"/>
    </source>
</evidence>
<evidence type="ECO:0000256" key="1">
    <source>
        <dbReference type="ARBA" id="ARBA00022723"/>
    </source>
</evidence>
<evidence type="ECO:0000259" key="5">
    <source>
        <dbReference type="PROSITE" id="PS50048"/>
    </source>
</evidence>
<dbReference type="PROSITE" id="PS00463">
    <property type="entry name" value="ZN2_CY6_FUNGAL_1"/>
    <property type="match status" value="1"/>
</dbReference>
<proteinExistence type="predicted"/>
<keyword evidence="4" id="KW-0472">Membrane</keyword>
<keyword evidence="4" id="KW-0812">Transmembrane</keyword>
<feature type="region of interest" description="Disordered" evidence="3">
    <location>
        <begin position="607"/>
        <end position="642"/>
    </location>
</feature>
<feature type="transmembrane region" description="Helical" evidence="4">
    <location>
        <begin position="519"/>
        <end position="540"/>
    </location>
</feature>
<dbReference type="InterPro" id="IPR001138">
    <property type="entry name" value="Zn2Cys6_DnaBD"/>
</dbReference>
<dbReference type="GO" id="GO:0008270">
    <property type="term" value="F:zinc ion binding"/>
    <property type="evidence" value="ECO:0007669"/>
    <property type="project" value="InterPro"/>
</dbReference>
<protein>
    <submittedName>
        <fullName evidence="6">Transcriptional activator protein DAL81</fullName>
    </submittedName>
</protein>
<dbReference type="InterPro" id="IPR007219">
    <property type="entry name" value="XnlR_reg_dom"/>
</dbReference>
<dbReference type="SUPFAM" id="SSF57701">
    <property type="entry name" value="Zn2/Cys6 DNA-binding domain"/>
    <property type="match status" value="1"/>
</dbReference>
<accession>A0A9P8VJT0</accession>
<evidence type="ECO:0000256" key="2">
    <source>
        <dbReference type="ARBA" id="ARBA00023242"/>
    </source>
</evidence>